<reference evidence="13 14" key="1">
    <citation type="submission" date="2017-08" db="EMBL/GenBank/DDBJ databases">
        <title>Halomonas alkalisoli sp. nov., isolated from saline alkaline soil.</title>
        <authorList>
            <person name="Wang D."/>
            <person name="Zhang G."/>
        </authorList>
    </citation>
    <scope>NUCLEOTIDE SEQUENCE [LARGE SCALE GENOMIC DNA]</scope>
    <source>
        <strain evidence="13 14">WRN001</strain>
    </source>
</reference>
<keyword evidence="8 11" id="KW-0472">Membrane</keyword>
<keyword evidence="4" id="KW-0488">Methylation</keyword>
<dbReference type="EMBL" id="NSKB01000011">
    <property type="protein sequence ID" value="PAU74332.1"/>
    <property type="molecule type" value="Genomic_DNA"/>
</dbReference>
<dbReference type="InterPro" id="IPR012902">
    <property type="entry name" value="N_methyl_site"/>
</dbReference>
<dbReference type="Pfam" id="PF07963">
    <property type="entry name" value="N_methyl"/>
    <property type="match status" value="1"/>
</dbReference>
<dbReference type="OrthoDB" id="6182870at2"/>
<evidence type="ECO:0000313" key="13">
    <source>
        <dbReference type="EMBL" id="PAU74332.1"/>
    </source>
</evidence>
<keyword evidence="14" id="KW-1185">Reference proteome</keyword>
<name>A0A2A2EPQ5_9GAMM</name>
<evidence type="ECO:0000313" key="14">
    <source>
        <dbReference type="Proteomes" id="UP000217771"/>
    </source>
</evidence>
<dbReference type="GO" id="GO:0015627">
    <property type="term" value="C:type II protein secretion system complex"/>
    <property type="evidence" value="ECO:0007669"/>
    <property type="project" value="InterPro"/>
</dbReference>
<evidence type="ECO:0000256" key="5">
    <source>
        <dbReference type="ARBA" id="ARBA00022519"/>
    </source>
</evidence>
<organism evidence="13 14">
    <name type="scientific">Halomonas salipaludis</name>
    <dbReference type="NCBI Taxonomy" id="2032625"/>
    <lineage>
        <taxon>Bacteria</taxon>
        <taxon>Pseudomonadati</taxon>
        <taxon>Pseudomonadota</taxon>
        <taxon>Gammaproteobacteria</taxon>
        <taxon>Oceanospirillales</taxon>
        <taxon>Halomonadaceae</taxon>
        <taxon>Halomonas</taxon>
    </lineage>
</organism>
<proteinExistence type="inferred from homology"/>
<evidence type="ECO:0000256" key="7">
    <source>
        <dbReference type="ARBA" id="ARBA00022989"/>
    </source>
</evidence>
<feature type="transmembrane region" description="Helical" evidence="11">
    <location>
        <begin position="27"/>
        <end position="47"/>
    </location>
</feature>
<dbReference type="AlphaFoldDB" id="A0A2A2EPQ5"/>
<protein>
    <recommendedName>
        <fullName evidence="2">Type II secretion system protein H</fullName>
    </recommendedName>
    <alternativeName>
        <fullName evidence="10">General secretion pathway protein H</fullName>
    </alternativeName>
</protein>
<dbReference type="InterPro" id="IPR022346">
    <property type="entry name" value="T2SS_GspH"/>
</dbReference>
<comment type="subcellular location">
    <subcellularLocation>
        <location evidence="1">Cell inner membrane</location>
        <topology evidence="1">Single-pass membrane protein</topology>
    </subcellularLocation>
</comment>
<dbReference type="Gene3D" id="3.55.40.10">
    <property type="entry name" value="minor pseudopilin epsh domain"/>
    <property type="match status" value="1"/>
</dbReference>
<evidence type="ECO:0000256" key="2">
    <source>
        <dbReference type="ARBA" id="ARBA00021549"/>
    </source>
</evidence>
<evidence type="ECO:0000256" key="6">
    <source>
        <dbReference type="ARBA" id="ARBA00022692"/>
    </source>
</evidence>
<evidence type="ECO:0000256" key="3">
    <source>
        <dbReference type="ARBA" id="ARBA00022475"/>
    </source>
</evidence>
<keyword evidence="5" id="KW-0997">Cell inner membrane</keyword>
<dbReference type="SUPFAM" id="SSF54523">
    <property type="entry name" value="Pili subunits"/>
    <property type="match status" value="1"/>
</dbReference>
<keyword evidence="6 11" id="KW-0812">Transmembrane</keyword>
<dbReference type="GO" id="GO:0015628">
    <property type="term" value="P:protein secretion by the type II secretion system"/>
    <property type="evidence" value="ECO:0007669"/>
    <property type="project" value="InterPro"/>
</dbReference>
<evidence type="ECO:0000256" key="10">
    <source>
        <dbReference type="ARBA" id="ARBA00030775"/>
    </source>
</evidence>
<dbReference type="Pfam" id="PF12019">
    <property type="entry name" value="GspH"/>
    <property type="match status" value="1"/>
</dbReference>
<dbReference type="NCBIfam" id="TIGR02532">
    <property type="entry name" value="IV_pilin_GFxxxE"/>
    <property type="match status" value="1"/>
</dbReference>
<dbReference type="InterPro" id="IPR045584">
    <property type="entry name" value="Pilin-like"/>
</dbReference>
<comment type="caution">
    <text evidence="13">The sequence shown here is derived from an EMBL/GenBank/DDBJ whole genome shotgun (WGS) entry which is preliminary data.</text>
</comment>
<comment type="similarity">
    <text evidence="9">Belongs to the GSP H family.</text>
</comment>
<dbReference type="PROSITE" id="PS00409">
    <property type="entry name" value="PROKAR_NTER_METHYL"/>
    <property type="match status" value="1"/>
</dbReference>
<dbReference type="GO" id="GO:0005886">
    <property type="term" value="C:plasma membrane"/>
    <property type="evidence" value="ECO:0007669"/>
    <property type="project" value="UniProtKB-SubCell"/>
</dbReference>
<sequence length="185" mass="20639">MHPPSHQDYHETPAANRQRVRHLTQGFTLIELLVVIAVAVIMATWAIPNYQQFTARNQVAAEVMRLKSALAMTRSAAIMRRSQVTLCPSPTLQYCDVAAGWESPLAIFAGSGDDGDAELLRTLGKSRLESLTYRKDNRPVRYQALGRSTGYNGTFRLCGRMETGSHVIVNNTGRIRSYNRRPSTC</sequence>
<evidence type="ECO:0000256" key="1">
    <source>
        <dbReference type="ARBA" id="ARBA00004377"/>
    </source>
</evidence>
<feature type="domain" description="General secretion pathway GspH" evidence="12">
    <location>
        <begin position="63"/>
        <end position="173"/>
    </location>
</feature>
<evidence type="ECO:0000259" key="12">
    <source>
        <dbReference type="Pfam" id="PF12019"/>
    </source>
</evidence>
<evidence type="ECO:0000256" key="11">
    <source>
        <dbReference type="SAM" id="Phobius"/>
    </source>
</evidence>
<evidence type="ECO:0000256" key="8">
    <source>
        <dbReference type="ARBA" id="ARBA00023136"/>
    </source>
</evidence>
<dbReference type="Proteomes" id="UP000217771">
    <property type="component" value="Unassembled WGS sequence"/>
</dbReference>
<evidence type="ECO:0000256" key="4">
    <source>
        <dbReference type="ARBA" id="ARBA00022481"/>
    </source>
</evidence>
<accession>A0A2A2EPQ5</accession>
<keyword evidence="7 11" id="KW-1133">Transmembrane helix</keyword>
<dbReference type="RefSeq" id="WP_095623118.1">
    <property type="nucleotide sequence ID" value="NZ_NSKB01000011.1"/>
</dbReference>
<gene>
    <name evidence="13" type="ORF">CK498_22555</name>
</gene>
<evidence type="ECO:0000256" key="9">
    <source>
        <dbReference type="ARBA" id="ARBA00025772"/>
    </source>
</evidence>
<keyword evidence="3" id="KW-1003">Cell membrane</keyword>